<evidence type="ECO:0000259" key="3">
    <source>
        <dbReference type="Pfam" id="PF14688"/>
    </source>
</evidence>
<dbReference type="InterPro" id="IPR027989">
    <property type="entry name" value="DUF4461"/>
</dbReference>
<dbReference type="Proteomes" id="UP000236333">
    <property type="component" value="Unassembled WGS sequence"/>
</dbReference>
<evidence type="ECO:0000256" key="1">
    <source>
        <dbReference type="SAM" id="Coils"/>
    </source>
</evidence>
<dbReference type="PANTHER" id="PTHR31596">
    <property type="entry name" value="T-CELL ACTIVATION INHIBITOR, MITOCHONDRIAL"/>
    <property type="match status" value="1"/>
</dbReference>
<sequence>MREAPEAVGAAANAAPAGAPAAPSHPAMPPRRPRAGDTGPPPSPAEQAARGEHGGGGSSGPTKPDPLRPGGSGGDSGGGGEGGGGSMELTGLYRVAVTLPPPAIGAAGAEELPAPTRKALTKLLAACGLATSGRDSAAEGGAEAAAACGALSLSAFLPEAVEELRLGLDRLGHLCLSAAESDEAWAAFLSGADIGFVLQQRRAVEGIRRLEAAVAKAGGLGQVYTPYGNLTEPPYRAFLERLAAAAAERGPLGGGAFRELSLCVLQPVPPVQGQPAEPACRVDASAAGVVQPAHGGAVVSEAEVAALRQERRQAEQLAELADRTRQRLRLRSLTRDPRVAPDRFRRACGLLLDQAVALAQLLEGCSVRVGLENRLAPDGSCTIEIAHDCEL</sequence>
<name>A0A2J7ZNQ5_9CHLO</name>
<dbReference type="InterPro" id="IPR027986">
    <property type="entry name" value="TCAIM"/>
</dbReference>
<feature type="coiled-coil region" evidence="1">
    <location>
        <begin position="297"/>
        <end position="331"/>
    </location>
</feature>
<evidence type="ECO:0000313" key="5">
    <source>
        <dbReference type="Proteomes" id="UP000236333"/>
    </source>
</evidence>
<gene>
    <name evidence="4" type="ORF">TSOC_012164</name>
</gene>
<dbReference type="GO" id="GO:0005739">
    <property type="term" value="C:mitochondrion"/>
    <property type="evidence" value="ECO:0007669"/>
    <property type="project" value="TreeGrafter"/>
</dbReference>
<accession>A0A2J7ZNQ5</accession>
<dbReference type="AlphaFoldDB" id="A0A2J7ZNQ5"/>
<feature type="region of interest" description="Disordered" evidence="2">
    <location>
        <begin position="1"/>
        <end position="87"/>
    </location>
</feature>
<proteinExistence type="predicted"/>
<reference evidence="4 5" key="1">
    <citation type="journal article" date="2017" name="Mol. Biol. Evol.">
        <title>The 4-celled Tetrabaena socialis nuclear genome reveals the essential components for genetic control of cell number at the origin of multicellularity in the volvocine lineage.</title>
        <authorList>
            <person name="Featherston J."/>
            <person name="Arakaki Y."/>
            <person name="Hanschen E.R."/>
            <person name="Ferris P.J."/>
            <person name="Michod R.E."/>
            <person name="Olson B.J.S.C."/>
            <person name="Nozaki H."/>
            <person name="Durand P.M."/>
        </authorList>
    </citation>
    <scope>NUCLEOTIDE SEQUENCE [LARGE SCALE GENOMIC DNA]</scope>
    <source>
        <strain evidence="4 5">NIES-571</strain>
    </source>
</reference>
<evidence type="ECO:0000313" key="4">
    <source>
        <dbReference type="EMBL" id="PNH01906.1"/>
    </source>
</evidence>
<organism evidence="4 5">
    <name type="scientific">Tetrabaena socialis</name>
    <dbReference type="NCBI Taxonomy" id="47790"/>
    <lineage>
        <taxon>Eukaryota</taxon>
        <taxon>Viridiplantae</taxon>
        <taxon>Chlorophyta</taxon>
        <taxon>core chlorophytes</taxon>
        <taxon>Chlorophyceae</taxon>
        <taxon>CS clade</taxon>
        <taxon>Chlamydomonadales</taxon>
        <taxon>Tetrabaenaceae</taxon>
        <taxon>Tetrabaena</taxon>
    </lineage>
</organism>
<feature type="domain" description="DUF4461" evidence="3">
    <location>
        <begin position="305"/>
        <end position="386"/>
    </location>
</feature>
<comment type="caution">
    <text evidence="4">The sequence shown here is derived from an EMBL/GenBank/DDBJ whole genome shotgun (WGS) entry which is preliminary data.</text>
</comment>
<keyword evidence="1" id="KW-0175">Coiled coil</keyword>
<feature type="compositionally biased region" description="Low complexity" evidence="2">
    <location>
        <begin position="1"/>
        <end position="25"/>
    </location>
</feature>
<keyword evidence="5" id="KW-1185">Reference proteome</keyword>
<feature type="compositionally biased region" description="Gly residues" evidence="2">
    <location>
        <begin position="70"/>
        <end position="86"/>
    </location>
</feature>
<dbReference type="OrthoDB" id="1888383at2759"/>
<dbReference type="EMBL" id="PGGS01000766">
    <property type="protein sequence ID" value="PNH01906.1"/>
    <property type="molecule type" value="Genomic_DNA"/>
</dbReference>
<evidence type="ECO:0000256" key="2">
    <source>
        <dbReference type="SAM" id="MobiDB-lite"/>
    </source>
</evidence>
<dbReference type="Pfam" id="PF14688">
    <property type="entry name" value="DUF4461"/>
    <property type="match status" value="1"/>
</dbReference>
<dbReference type="PANTHER" id="PTHR31596:SF1">
    <property type="entry name" value="T-CELL ACTIVATION INHIBITOR, MITOCHONDRIAL"/>
    <property type="match status" value="1"/>
</dbReference>
<protein>
    <recommendedName>
        <fullName evidence="3">DUF4461 domain-containing protein</fullName>
    </recommendedName>
</protein>